<accession>A0AA88DZK2</accession>
<dbReference type="Pfam" id="PF08263">
    <property type="entry name" value="LRRNT_2"/>
    <property type="match status" value="1"/>
</dbReference>
<comment type="subcellular location">
    <subcellularLocation>
        <location evidence="1">Membrane</location>
        <topology evidence="1">Single-pass type I membrane protein</topology>
    </subcellularLocation>
</comment>
<dbReference type="Pfam" id="PF00560">
    <property type="entry name" value="LRR_1"/>
    <property type="match status" value="2"/>
</dbReference>
<dbReference type="AlphaFoldDB" id="A0AA88DZK2"/>
<evidence type="ECO:0000259" key="11">
    <source>
        <dbReference type="Pfam" id="PF08263"/>
    </source>
</evidence>
<dbReference type="GO" id="GO:0016020">
    <property type="term" value="C:membrane"/>
    <property type="evidence" value="ECO:0007669"/>
    <property type="project" value="UniProtKB-SubCell"/>
</dbReference>
<keyword evidence="6" id="KW-1133">Transmembrane helix</keyword>
<feature type="signal peptide" evidence="10">
    <location>
        <begin position="1"/>
        <end position="26"/>
    </location>
</feature>
<evidence type="ECO:0000256" key="7">
    <source>
        <dbReference type="ARBA" id="ARBA00023136"/>
    </source>
</evidence>
<dbReference type="PANTHER" id="PTHR48061:SF46">
    <property type="entry name" value="LEUCINE-RICH REPEAT-CONTAINING N-TERMINAL PLANT-TYPE DOMAIN-CONTAINING PROTEIN"/>
    <property type="match status" value="1"/>
</dbReference>
<evidence type="ECO:0000256" key="5">
    <source>
        <dbReference type="ARBA" id="ARBA00022737"/>
    </source>
</evidence>
<protein>
    <recommendedName>
        <fullName evidence="11">Leucine-rich repeat-containing N-terminal plant-type domain-containing protein</fullName>
    </recommendedName>
</protein>
<dbReference type="EMBL" id="BTGU01000203">
    <property type="protein sequence ID" value="GMN64959.1"/>
    <property type="molecule type" value="Genomic_DNA"/>
</dbReference>
<organism evidence="12 13">
    <name type="scientific">Ficus carica</name>
    <name type="common">Common fig</name>
    <dbReference type="NCBI Taxonomy" id="3494"/>
    <lineage>
        <taxon>Eukaryota</taxon>
        <taxon>Viridiplantae</taxon>
        <taxon>Streptophyta</taxon>
        <taxon>Embryophyta</taxon>
        <taxon>Tracheophyta</taxon>
        <taxon>Spermatophyta</taxon>
        <taxon>Magnoliopsida</taxon>
        <taxon>eudicotyledons</taxon>
        <taxon>Gunneridae</taxon>
        <taxon>Pentapetalae</taxon>
        <taxon>rosids</taxon>
        <taxon>fabids</taxon>
        <taxon>Rosales</taxon>
        <taxon>Moraceae</taxon>
        <taxon>Ficeae</taxon>
        <taxon>Ficus</taxon>
    </lineage>
</organism>
<dbReference type="SUPFAM" id="SSF52058">
    <property type="entry name" value="L domain-like"/>
    <property type="match status" value="1"/>
</dbReference>
<proteinExistence type="predicted"/>
<dbReference type="PANTHER" id="PTHR48061">
    <property type="entry name" value="LEUCINE-RICH REPEAT RECEPTOR PROTEIN KINASE EMS1-LIKE-RELATED"/>
    <property type="match status" value="1"/>
</dbReference>
<name>A0AA88DZK2_FICCA</name>
<dbReference type="InterPro" id="IPR032675">
    <property type="entry name" value="LRR_dom_sf"/>
</dbReference>
<keyword evidence="13" id="KW-1185">Reference proteome</keyword>
<comment type="caution">
    <text evidence="12">The sequence shown here is derived from an EMBL/GenBank/DDBJ whole genome shotgun (WGS) entry which is preliminary data.</text>
</comment>
<keyword evidence="8" id="KW-0675">Receptor</keyword>
<sequence length="223" mass="24586">MASMSFSLLFLLLLFIFLFSPFPSFSSTQCRPDEHSALLQLRSSFSVVDPSLAHCIREYENGTIYLMMSSWNKNTNCCEWDGVTIGAAAFKALAMNLTNLREFILSDSDMSTVPLVSLMNLSSSLTYLDLGYCQLHGELPQNIFQSHKLQGLDLEGNLLNGTIPSWIFELPYLVDLNIGLNSLTVEASIIGSSKDLEEDVVVEPALAQVGGEGQTSKQRKTVS</sequence>
<dbReference type="Proteomes" id="UP001187192">
    <property type="component" value="Unassembled WGS sequence"/>
</dbReference>
<evidence type="ECO:0000256" key="6">
    <source>
        <dbReference type="ARBA" id="ARBA00022989"/>
    </source>
</evidence>
<evidence type="ECO:0000256" key="4">
    <source>
        <dbReference type="ARBA" id="ARBA00022729"/>
    </source>
</evidence>
<evidence type="ECO:0000256" key="1">
    <source>
        <dbReference type="ARBA" id="ARBA00004479"/>
    </source>
</evidence>
<dbReference type="InterPro" id="IPR001611">
    <property type="entry name" value="Leu-rich_rpt"/>
</dbReference>
<gene>
    <name evidence="12" type="ORF">TIFTF001_034036</name>
</gene>
<keyword evidence="9" id="KW-0325">Glycoprotein</keyword>
<dbReference type="InterPro" id="IPR013210">
    <property type="entry name" value="LRR_N_plant-typ"/>
</dbReference>
<feature type="chain" id="PRO_5041679754" description="Leucine-rich repeat-containing N-terminal plant-type domain-containing protein" evidence="10">
    <location>
        <begin position="27"/>
        <end position="223"/>
    </location>
</feature>
<evidence type="ECO:0000256" key="2">
    <source>
        <dbReference type="ARBA" id="ARBA00022614"/>
    </source>
</evidence>
<evidence type="ECO:0000313" key="12">
    <source>
        <dbReference type="EMBL" id="GMN64959.1"/>
    </source>
</evidence>
<dbReference type="InterPro" id="IPR046956">
    <property type="entry name" value="RLP23-like"/>
</dbReference>
<evidence type="ECO:0000256" key="9">
    <source>
        <dbReference type="ARBA" id="ARBA00023180"/>
    </source>
</evidence>
<evidence type="ECO:0000313" key="13">
    <source>
        <dbReference type="Proteomes" id="UP001187192"/>
    </source>
</evidence>
<evidence type="ECO:0000256" key="10">
    <source>
        <dbReference type="SAM" id="SignalP"/>
    </source>
</evidence>
<evidence type="ECO:0000256" key="8">
    <source>
        <dbReference type="ARBA" id="ARBA00023170"/>
    </source>
</evidence>
<keyword evidence="5" id="KW-0677">Repeat</keyword>
<reference evidence="12" key="1">
    <citation type="submission" date="2023-07" db="EMBL/GenBank/DDBJ databases">
        <title>draft genome sequence of fig (Ficus carica).</title>
        <authorList>
            <person name="Takahashi T."/>
            <person name="Nishimura K."/>
        </authorList>
    </citation>
    <scope>NUCLEOTIDE SEQUENCE</scope>
</reference>
<keyword evidence="3" id="KW-0812">Transmembrane</keyword>
<feature type="domain" description="Leucine-rich repeat-containing N-terminal plant-type" evidence="11">
    <location>
        <begin position="32"/>
        <end position="84"/>
    </location>
</feature>
<keyword evidence="4 10" id="KW-0732">Signal</keyword>
<dbReference type="Gene3D" id="3.80.10.10">
    <property type="entry name" value="Ribonuclease Inhibitor"/>
    <property type="match status" value="1"/>
</dbReference>
<keyword evidence="2" id="KW-0433">Leucine-rich repeat</keyword>
<keyword evidence="7" id="KW-0472">Membrane</keyword>
<evidence type="ECO:0000256" key="3">
    <source>
        <dbReference type="ARBA" id="ARBA00022692"/>
    </source>
</evidence>